<comment type="subcellular location">
    <subcellularLocation>
        <location evidence="1">Apical cell membrane</location>
        <topology evidence="1">Multi-pass membrane protein</topology>
    </subcellularLocation>
</comment>
<dbReference type="Pfam" id="PF26574">
    <property type="entry name" value="GAIN_ADGRG2"/>
    <property type="match status" value="1"/>
</dbReference>
<dbReference type="Proteomes" id="UP000472277">
    <property type="component" value="Chromosome 12"/>
</dbReference>
<feature type="compositionally biased region" description="Low complexity" evidence="17">
    <location>
        <begin position="640"/>
        <end position="653"/>
    </location>
</feature>
<proteinExistence type="inferred from homology"/>
<dbReference type="Gene3D" id="2.60.220.50">
    <property type="match status" value="1"/>
</dbReference>
<feature type="region of interest" description="Disordered" evidence="17">
    <location>
        <begin position="100"/>
        <end position="123"/>
    </location>
</feature>
<keyword evidence="9 18" id="KW-0472">Membrane</keyword>
<evidence type="ECO:0000256" key="5">
    <source>
        <dbReference type="ARBA" id="ARBA00022692"/>
    </source>
</evidence>
<dbReference type="InterPro" id="IPR046338">
    <property type="entry name" value="GAIN_dom_sf"/>
</dbReference>
<sequence length="1982" mass="202488">MATTPAAPSAIATTPAAPSAIATAPAAPSAIATTPAAPSAIATTPAAPSAIATTPAAPSAIATAPAAPSAIATAPAAPSAIATTPAAPSAIATAPVAPSATATTPAAPPATATTPAAPPAIATTPAAPSAIATTPAAPSAIATTPAAPSAIATTPSAPSAIATTPAAPSAIATAPAAPSAIATAPVAPSATATTPAAPPATATTPAAPPAIATIPAAPPATATTPAAPSAIATAPAAPSAIATTPAAPSAIATTPAAPSAIATTPAAPSAIATTPAAPPAIATTPAAPPARATTPAAPSAIATAPAAPSAIATAPAAPSAIATKPAAPSAIDTAPVAPSATATTPAAPPAIATTPAAPPAIATTPAAPPAIATTPAAPSAIATTPAAPPAIATTPAAPSAIATTPAAPSAIATTPAAPSAIATTPAAPPAIATTPAAPPARATTPAAPSAIATTPAAPSAIATTPAAPSAIGTTPSAIATTSAAPSAIATTPAAPSAIATAPAAPSAIATAPAAPSAIATTPAAPSAIATTPAAPSDIATTPAAPPAISTTPAAPPAIATTPATSSAIATTPAAPPAISTTPAAPPAIATTPATSSAIATTPAAPSAIDTTPAAPSAIDTTPAVPSAILSTATLPITDISSSNTPNTSTVSVPMSNASSTPPPTFLTTPPPTSLTTQPPTSLTTPPPTSLTTPHPSPLHTALSNMTNEPMTSTMPSPSTILHSTSPIITSTTNMTSKNGTPPRHSTPLPITVTSNATTAVYYWMVLAVNVTGDLKNESDISGWFRTLFRSLLDSCEPNNSEQANGTNLTDTLQTISVSPTYPTPYNMTTWLYNFTTTTLSQNFTDFTTTTVSQNFPNFTTTTLSQNFTNFNMTTLTTNMTTMLYNSISTPSHNHSMSTPPYNHSMTTLSPSWPHSTTSEEHEGGNMTAASLFQDIEVTCVNKTGIRRTNCTVLLMTRKPMLTCGFQRALWKGQENSSIQFQIVGKVERVAKGLCAGQLPPSNGFAKCTGFLNGTLPLPNTCDTPGTVNISCGHAGTVYVPLGNQTQMDCGMPPEPPIDAEIVSNCSAYCYGTAAYYTLGIQIKDPAMNISNIFYMIDKLKTPPPCDNTSETHPPCPLPIISTIYQDAHVECDGSNTNLQSCRVIVRLNHSVPICAVSTALMTVFNDKQSIGYNGTVTRAAICGCPGSSGGLLNSTFTWESINLNSTLFCEVEKTRDIFSCKQGKNVCVLLNEMFDPMPPSTSPSPMANTTLLATTILPPPSNVTIHLNTPYVPLNTTLAPLNTTSTAPNTTPSAPNTTIATTTRGNTTTNSSTPIIPPVNPTTASPKYTTTAVITSTAAPNTTAASSEEQANQLLDLTSDVSKLNSSQVDQLVSQLEALLAGHNVSLALGKTSVKIVSNLLGASSDTLASSSTKIIGIVDMVGLKLVVQQEATILTKSVAVAVKTVDGTNFQQTSFSIPDPNNVQIRGDGRARRSVGTEASALPQGSITFPSSLTANLSHEQQLQASRLQFNFYQKATVFQDRALGASRLYSGILGASVANLSIKSLQEDVVITLRNTEPVPANVVVSCVFWDFGLNDGSGGWNRDGCSVRNSTDNETVCACNHLTSFGVLLDISRTGITNHLQATILTYITYIGCGVSAIFLSVTLLTYLAFGKLRKDIPSKILIQLCVALLFLNLVFLVDAWLALYPDAVGLCISTAWFLHYFVLASFTWMGLEAVHMYLALVKVFNTYIKRYMLKFSLVGWGVPLLVVIVVIAVDKNNYGLVSYGKYSDNSPTDDFCWLKNDIAFYVSVVAYFCVIFLLNLSMFVMVMVQLCRIKSQNPHNMRHRNGLQDLRSVVGITLLLGLTWGFAFFAWGPVNLAFMYLFAIFNSFQGFFIFLFHCAVKENVRRQWRTYLCCGRLRLAENSDWSRTATQKTEKKSLSVTRATSFRSGNSGDSPERPSGATGSLFNDRTITALEELNSDVVLNEVNSQFRTQSQRAA</sequence>
<evidence type="ECO:0000256" key="11">
    <source>
        <dbReference type="ARBA" id="ARBA00023170"/>
    </source>
</evidence>
<feature type="transmembrane region" description="Helical" evidence="18">
    <location>
        <begin position="1861"/>
        <end position="1884"/>
    </location>
</feature>
<dbReference type="InterPro" id="IPR017983">
    <property type="entry name" value="GPCR_2_secretin-like_CS"/>
</dbReference>
<evidence type="ECO:0000256" key="12">
    <source>
        <dbReference type="ARBA" id="ARBA00023180"/>
    </source>
</evidence>
<dbReference type="InterPro" id="IPR000203">
    <property type="entry name" value="GPS"/>
</dbReference>
<feature type="compositionally biased region" description="Pro residues" evidence="17">
    <location>
        <begin position="660"/>
        <end position="672"/>
    </location>
</feature>
<protein>
    <recommendedName>
        <fullName evidence="14">Adhesion G-protein coupled receptor G2</fullName>
    </recommendedName>
    <alternativeName>
        <fullName evidence="15">G-protein coupled receptor 64</fullName>
    </alternativeName>
</protein>
<feature type="transmembrane region" description="Helical" evidence="18">
    <location>
        <begin position="1836"/>
        <end position="1855"/>
    </location>
</feature>
<keyword evidence="10" id="KW-1015">Disulfide bond</keyword>
<evidence type="ECO:0000256" key="14">
    <source>
        <dbReference type="ARBA" id="ARBA00069918"/>
    </source>
</evidence>
<evidence type="ECO:0000256" key="1">
    <source>
        <dbReference type="ARBA" id="ARBA00004424"/>
    </source>
</evidence>
<keyword evidence="6" id="KW-0732">Signal</keyword>
<feature type="region of interest" description="Disordered" evidence="17">
    <location>
        <begin position="331"/>
        <end position="373"/>
    </location>
</feature>
<evidence type="ECO:0000256" key="10">
    <source>
        <dbReference type="ARBA" id="ARBA00023157"/>
    </source>
</evidence>
<dbReference type="GO" id="GO:0016324">
    <property type="term" value="C:apical plasma membrane"/>
    <property type="evidence" value="ECO:0007669"/>
    <property type="project" value="UniProtKB-SubCell"/>
</dbReference>
<feature type="compositionally biased region" description="Polar residues" evidence="17">
    <location>
        <begin position="1926"/>
        <end position="1937"/>
    </location>
</feature>
<comment type="similarity">
    <text evidence="2">Belongs to the G-protein coupled receptor 2 family. Adhesion G-protein coupled receptor (ADGR) subfamily.</text>
</comment>
<feature type="transmembrane region" description="Helical" evidence="18">
    <location>
        <begin position="1700"/>
        <end position="1724"/>
    </location>
</feature>
<dbReference type="PROSITE" id="PS00650">
    <property type="entry name" value="G_PROTEIN_RECEP_F2_2"/>
    <property type="match status" value="1"/>
</dbReference>
<feature type="compositionally biased region" description="Low complexity" evidence="17">
    <location>
        <begin position="528"/>
        <end position="618"/>
    </location>
</feature>
<keyword evidence="3" id="KW-1003">Cell membrane</keyword>
<evidence type="ECO:0000256" key="15">
    <source>
        <dbReference type="ARBA" id="ARBA00083924"/>
    </source>
</evidence>
<reference evidence="21" key="1">
    <citation type="submission" date="2025-08" db="UniProtKB">
        <authorList>
            <consortium name="Ensembl"/>
        </authorList>
    </citation>
    <scope>IDENTIFICATION</scope>
</reference>
<dbReference type="Pfam" id="PF00002">
    <property type="entry name" value="7tm_2"/>
    <property type="match status" value="1"/>
</dbReference>
<feature type="transmembrane region" description="Helical" evidence="18">
    <location>
        <begin position="1665"/>
        <end position="1688"/>
    </location>
</feature>
<dbReference type="InterPro" id="IPR000832">
    <property type="entry name" value="GPCR_2_secretin-like"/>
</dbReference>
<evidence type="ECO:0000313" key="21">
    <source>
        <dbReference type="Ensembl" id="ENSSTUP00000093830.1"/>
    </source>
</evidence>
<keyword evidence="4" id="KW-0597">Phosphoprotein</keyword>
<feature type="domain" description="GAIN-B" evidence="19">
    <location>
        <begin position="1452"/>
        <end position="1618"/>
    </location>
</feature>
<dbReference type="Pfam" id="PF01825">
    <property type="entry name" value="GPS"/>
    <property type="match status" value="1"/>
</dbReference>
<dbReference type="Gene3D" id="1.20.1070.10">
    <property type="entry name" value="Rhodopsin 7-helix transmembrane proteins"/>
    <property type="match status" value="1"/>
</dbReference>
<keyword evidence="22" id="KW-1185">Reference proteome</keyword>
<keyword evidence="5 18" id="KW-0812">Transmembrane</keyword>
<keyword evidence="12" id="KW-0325">Glycoprotein</keyword>
<evidence type="ECO:0000256" key="7">
    <source>
        <dbReference type="ARBA" id="ARBA00022989"/>
    </source>
</evidence>
<dbReference type="PANTHER" id="PTHR12011:SF264">
    <property type="entry name" value="ADHESION G-PROTEIN COUPLED RECEPTOR G2"/>
    <property type="match status" value="1"/>
</dbReference>
<evidence type="ECO:0000256" key="16">
    <source>
        <dbReference type="ARBA" id="ARBA00093560"/>
    </source>
</evidence>
<dbReference type="PANTHER" id="PTHR12011">
    <property type="entry name" value="ADHESION G-PROTEIN COUPLED RECEPTOR"/>
    <property type="match status" value="1"/>
</dbReference>
<accession>A0A674DD72</accession>
<feature type="region of interest" description="Disordered" evidence="17">
    <location>
        <begin position="528"/>
        <end position="619"/>
    </location>
</feature>
<evidence type="ECO:0000256" key="17">
    <source>
        <dbReference type="SAM" id="MobiDB-lite"/>
    </source>
</evidence>
<dbReference type="PROSITE" id="PS50261">
    <property type="entry name" value="G_PROTEIN_RECEP_F2_4"/>
    <property type="match status" value="1"/>
</dbReference>
<dbReference type="SMART" id="SM00303">
    <property type="entry name" value="GPS"/>
    <property type="match status" value="1"/>
</dbReference>
<keyword evidence="11" id="KW-0675">Receptor</keyword>
<feature type="region of interest" description="Disordered" evidence="17">
    <location>
        <begin position="1284"/>
        <end position="1324"/>
    </location>
</feature>
<feature type="region of interest" description="Disordered" evidence="17">
    <location>
        <begin position="1926"/>
        <end position="1949"/>
    </location>
</feature>
<dbReference type="GO" id="GO:0007189">
    <property type="term" value="P:adenylate cyclase-activating G protein-coupled receptor signaling pathway"/>
    <property type="evidence" value="ECO:0007669"/>
    <property type="project" value="TreeGrafter"/>
</dbReference>
<feature type="transmembrane region" description="Helical" evidence="18">
    <location>
        <begin position="1630"/>
        <end position="1653"/>
    </location>
</feature>
<gene>
    <name evidence="21" type="primary">LOC115204369</name>
</gene>
<comment type="subunit">
    <text evidence="16">Heterodimer of 2 chains generated by proteolytic processing; the large extracellular N-terminal fragment and the membrane-bound C-terminal fragment predominantly remain associated and non-covalently linked. Interacts with CFTR.</text>
</comment>
<dbReference type="InterPro" id="IPR057244">
    <property type="entry name" value="GAIN_B"/>
</dbReference>
<name>A0A674DD72_SALTR</name>
<keyword evidence="8" id="KW-0297">G-protein coupled receptor</keyword>
<reference evidence="21" key="2">
    <citation type="submission" date="2025-09" db="UniProtKB">
        <authorList>
            <consortium name="Ensembl"/>
        </authorList>
    </citation>
    <scope>IDENTIFICATION</scope>
</reference>
<feature type="region of interest" description="Disordered" evidence="17">
    <location>
        <begin position="270"/>
        <end position="301"/>
    </location>
</feature>
<organism evidence="21 22">
    <name type="scientific">Salmo trutta</name>
    <name type="common">Brown trout</name>
    <dbReference type="NCBI Taxonomy" id="8032"/>
    <lineage>
        <taxon>Eukaryota</taxon>
        <taxon>Metazoa</taxon>
        <taxon>Chordata</taxon>
        <taxon>Craniata</taxon>
        <taxon>Vertebrata</taxon>
        <taxon>Euteleostomi</taxon>
        <taxon>Actinopterygii</taxon>
        <taxon>Neopterygii</taxon>
        <taxon>Teleostei</taxon>
        <taxon>Protacanthopterygii</taxon>
        <taxon>Salmoniformes</taxon>
        <taxon>Salmonidae</taxon>
        <taxon>Salmoninae</taxon>
        <taxon>Salmo</taxon>
    </lineage>
</organism>
<evidence type="ECO:0000256" key="13">
    <source>
        <dbReference type="ARBA" id="ARBA00023224"/>
    </source>
</evidence>
<evidence type="ECO:0000256" key="4">
    <source>
        <dbReference type="ARBA" id="ARBA00022553"/>
    </source>
</evidence>
<evidence type="ECO:0000256" key="3">
    <source>
        <dbReference type="ARBA" id="ARBA00022475"/>
    </source>
</evidence>
<dbReference type="PRINTS" id="PR00249">
    <property type="entry name" value="GPCRSECRETIN"/>
</dbReference>
<dbReference type="GO" id="GO:0007166">
    <property type="term" value="P:cell surface receptor signaling pathway"/>
    <property type="evidence" value="ECO:0007669"/>
    <property type="project" value="InterPro"/>
</dbReference>
<evidence type="ECO:0000256" key="8">
    <source>
        <dbReference type="ARBA" id="ARBA00023040"/>
    </source>
</evidence>
<feature type="compositionally biased region" description="Low complexity" evidence="17">
    <location>
        <begin position="1284"/>
        <end position="1314"/>
    </location>
</feature>
<evidence type="ECO:0000256" key="18">
    <source>
        <dbReference type="SAM" id="Phobius"/>
    </source>
</evidence>
<feature type="compositionally biased region" description="Low complexity" evidence="17">
    <location>
        <begin position="673"/>
        <end position="700"/>
    </location>
</feature>
<dbReference type="CDD" id="cd15444">
    <property type="entry name" value="7tmB2_GPR64"/>
    <property type="match status" value="1"/>
</dbReference>
<dbReference type="PROSITE" id="PS50221">
    <property type="entry name" value="GAIN_B"/>
    <property type="match status" value="1"/>
</dbReference>
<dbReference type="InterPro" id="IPR017981">
    <property type="entry name" value="GPCR_2-like_7TM"/>
</dbReference>
<dbReference type="Ensembl" id="ENSSTUT00000100386.1">
    <property type="protein sequence ID" value="ENSSTUP00000093830.1"/>
    <property type="gene ID" value="ENSSTUG00000041656.1"/>
</dbReference>
<evidence type="ECO:0000256" key="2">
    <source>
        <dbReference type="ARBA" id="ARBA00007343"/>
    </source>
</evidence>
<dbReference type="GO" id="GO:0004930">
    <property type="term" value="F:G protein-coupled receptor activity"/>
    <property type="evidence" value="ECO:0007669"/>
    <property type="project" value="UniProtKB-KW"/>
</dbReference>
<evidence type="ECO:0000256" key="9">
    <source>
        <dbReference type="ARBA" id="ARBA00023136"/>
    </source>
</evidence>
<dbReference type="InterPro" id="IPR058857">
    <property type="entry name" value="GAIN_ADGRG2/6"/>
</dbReference>
<evidence type="ECO:0000259" key="19">
    <source>
        <dbReference type="PROSITE" id="PS50221"/>
    </source>
</evidence>
<feature type="transmembrane region" description="Helical" evidence="18">
    <location>
        <begin position="1736"/>
        <end position="1757"/>
    </location>
</feature>
<dbReference type="FunFam" id="2.60.220.50:FF:000003">
    <property type="entry name" value="adhesion G-protein coupled receptor G2 isoform X2"/>
    <property type="match status" value="1"/>
</dbReference>
<evidence type="ECO:0000256" key="6">
    <source>
        <dbReference type="ARBA" id="ARBA00022729"/>
    </source>
</evidence>
<feature type="domain" description="G-protein coupled receptors family 2 profile 2" evidence="20">
    <location>
        <begin position="1628"/>
        <end position="1885"/>
    </location>
</feature>
<dbReference type="SUPFAM" id="SSF81321">
    <property type="entry name" value="Family A G protein-coupled receptor-like"/>
    <property type="match status" value="1"/>
</dbReference>
<feature type="compositionally biased region" description="Polar residues" evidence="17">
    <location>
        <begin position="701"/>
        <end position="721"/>
    </location>
</feature>
<feature type="region of interest" description="Disordered" evidence="17">
    <location>
        <begin position="637"/>
        <end position="721"/>
    </location>
</feature>
<feature type="transmembrane region" description="Helical" evidence="18">
    <location>
        <begin position="1786"/>
        <end position="1815"/>
    </location>
</feature>
<feature type="region of interest" description="Disordered" evidence="17">
    <location>
        <begin position="420"/>
        <end position="457"/>
    </location>
</feature>
<feature type="region of interest" description="Disordered" evidence="17">
    <location>
        <begin position="190"/>
        <end position="227"/>
    </location>
</feature>
<keyword evidence="13" id="KW-0807">Transducer</keyword>
<evidence type="ECO:0000259" key="20">
    <source>
        <dbReference type="PROSITE" id="PS50261"/>
    </source>
</evidence>
<keyword evidence="7 18" id="KW-1133">Transmembrane helix</keyword>
<dbReference type="GeneTree" id="ENSGT00940000164851"/>
<evidence type="ECO:0000313" key="22">
    <source>
        <dbReference type="Proteomes" id="UP000472277"/>
    </source>
</evidence>
<dbReference type="FunFam" id="1.20.1070.10:FF:000043">
    <property type="entry name" value="adhesion G-protein coupled receptor G2 isoform X1"/>
    <property type="match status" value="1"/>
</dbReference>